<feature type="region of interest" description="Disordered" evidence="2">
    <location>
        <begin position="994"/>
        <end position="1032"/>
    </location>
</feature>
<evidence type="ECO:0000313" key="3">
    <source>
        <dbReference type="EMBL" id="TKW56280.1"/>
    </source>
</evidence>
<gene>
    <name evidence="3" type="ORF">CTA1_11933</name>
</gene>
<evidence type="ECO:0000313" key="4">
    <source>
        <dbReference type="Proteomes" id="UP000310108"/>
    </source>
</evidence>
<feature type="compositionally biased region" description="Gly residues" evidence="2">
    <location>
        <begin position="1191"/>
        <end position="1200"/>
    </location>
</feature>
<dbReference type="EMBL" id="PJEX01000073">
    <property type="protein sequence ID" value="TKW56280.1"/>
    <property type="molecule type" value="Genomic_DNA"/>
</dbReference>
<reference evidence="3 4" key="1">
    <citation type="journal article" date="2019" name="PLoS ONE">
        <title>Comparative genome analysis indicates high evolutionary potential of pathogenicity genes in Colletotrichum tanaceti.</title>
        <authorList>
            <person name="Lelwala R.V."/>
            <person name="Korhonen P.K."/>
            <person name="Young N.D."/>
            <person name="Scott J.B."/>
            <person name="Ades P.A."/>
            <person name="Gasser R.B."/>
            <person name="Taylor P.W.J."/>
        </authorList>
    </citation>
    <scope>NUCLEOTIDE SEQUENCE [LARGE SCALE GENOMIC DNA]</scope>
    <source>
        <strain evidence="3">BRIP57314</strain>
    </source>
</reference>
<keyword evidence="1" id="KW-0175">Coiled coil</keyword>
<feature type="coiled-coil region" evidence="1">
    <location>
        <begin position="525"/>
        <end position="552"/>
    </location>
</feature>
<organism evidence="3 4">
    <name type="scientific">Colletotrichum tanaceti</name>
    <dbReference type="NCBI Taxonomy" id="1306861"/>
    <lineage>
        <taxon>Eukaryota</taxon>
        <taxon>Fungi</taxon>
        <taxon>Dikarya</taxon>
        <taxon>Ascomycota</taxon>
        <taxon>Pezizomycotina</taxon>
        <taxon>Sordariomycetes</taxon>
        <taxon>Hypocreomycetidae</taxon>
        <taxon>Glomerellales</taxon>
        <taxon>Glomerellaceae</taxon>
        <taxon>Colletotrichum</taxon>
        <taxon>Colletotrichum destructivum species complex</taxon>
    </lineage>
</organism>
<dbReference type="Proteomes" id="UP000310108">
    <property type="component" value="Unassembled WGS sequence"/>
</dbReference>
<comment type="caution">
    <text evidence="3">The sequence shown here is derived from an EMBL/GenBank/DDBJ whole genome shotgun (WGS) entry which is preliminary data.</text>
</comment>
<proteinExistence type="predicted"/>
<dbReference type="OrthoDB" id="2992173at2759"/>
<accession>A0A4U6XKX1</accession>
<protein>
    <submittedName>
        <fullName evidence="3">Uncharacterized protein</fullName>
    </submittedName>
</protein>
<name>A0A4U6XKX1_9PEZI</name>
<keyword evidence="4" id="KW-1185">Reference proteome</keyword>
<feature type="compositionally biased region" description="Pro residues" evidence="2">
    <location>
        <begin position="1013"/>
        <end position="1023"/>
    </location>
</feature>
<evidence type="ECO:0000256" key="2">
    <source>
        <dbReference type="SAM" id="MobiDB-lite"/>
    </source>
</evidence>
<sequence length="1364" mass="146930">MGPDAIFVPVGVQAFVVTEDFPQSNYRIAPLIQPDYSSLRAEGLLSHDVIDQLQLSRHRLLARHNTRFVNVATGEVRKERVGVYLGWTLPRAYRQGITATETAAADHPVAELKAGYTYNVQGASKTSDEEEEEEAAAANSNIIKFRSIPTRYLIFRIAYSRNSSTPASEIFVLEADRIRNINEAELDNLDVENLTSPFIDPALSAAQQAEAFIGLKKTLRDYTPDPDAPRRVPLTIVESGNDLFADFQPHNVSVLSLHDDLGFGTASEIKDATLNYLIVGFHGQLEHDPLRVADSVKADDLPTYGKLLDACAMDLVDSAPVQGPSRSAWLDAKADATSARVVCHGTLRGVPFRRPGLEFDLEAESPSIQLQDLVRKQHPVAVGTNTLDALLAFLRVRYADDAQGRSRTDQMLSKMVQLIVASDNIDAQEKAEDQIATNDWVPSSSGVVWSVSKPERETDENTASLALTPAEVQALAELNEWEAVVAAMLREKQHLCRRLFFRWWNAMEVRGTALDATQQGHKAAITALLGEIKDLDDALDKALEAASRAKDKVKAERPSTLVLEAVSAPSFGVHRDPTVLFAGVPSGWPTGFADKVKVRLSTQLPATPELQPFSQQLNMPEWSDLVTKHFPEMAPFVRQIAPEALGSGSGSAISPASAYSAEEGFGPGQGWFPLFIEWEVEYHHIPFDSWLFARDADGNWRYRLAELLEPNVSECRTISGRTPITPQASSVLKSRLRQLFARAQTAGEKKEADAGPLVDQVSGIEYFSASLTGIRDHLVTLMQGAHAQPHPDDALARELGLSASDLRHLSAASDRAPYGRLAQVEGHDPVWCGSFRPVTHGQFLFTKLHIVDKFGQIVSCVEPATFDAPRTALYPCVSPHLSCEPKLGSPDSAPWPNTVYDADEQPGLCQLFQVAPRINQDARLNASFVVEAQQVGSGSGSGSEVQYRPITPFENPIWGWIIINNLDKSFQVFNAGGRFVREFCLLPDSNKVATPSPPPEVHRAAAAAAAAAPPGPGPGPGPGLGPTGTASAPGEKRLASLLRNLLSFPYALGMLTMLEEAYQATSSSTAEHADFLPAAFGRAFCLADFGCSIELACPPFENTCTQHPPEGPPMSPLSGYKFPVGLGNAGAGFDGLAGYFDTVGDPDMGDIYSDFGDARDPGSDAPGPRPNPVVRRSGPSLSLDPYHPSGIDGGGGGGGRTAAAYASSHRAALQVRGVILDPMRPLHIYTGGLFPMKEVVLPRWAVGAAMAEMHAFFSAGPLLVPHLPPPNDMRANTAGPAVAAAAAAAADKEPGVEMAVAGLESSSWWQARDAVGVDGVGWSRYPVRAVDGNLDLTTSGNQSEFVEGFFMMNKNLKEAAAGAR</sequence>
<evidence type="ECO:0000256" key="1">
    <source>
        <dbReference type="SAM" id="Coils"/>
    </source>
</evidence>
<feature type="region of interest" description="Disordered" evidence="2">
    <location>
        <begin position="1151"/>
        <end position="1202"/>
    </location>
</feature>